<comment type="caution">
    <text evidence="1">The sequence shown here is derived from an EMBL/GenBank/DDBJ whole genome shotgun (WGS) entry which is preliminary data.</text>
</comment>
<protein>
    <submittedName>
        <fullName evidence="1">Uncharacterized protein</fullName>
    </submittedName>
</protein>
<dbReference type="AlphaFoldDB" id="A0A922IHX7"/>
<evidence type="ECO:0000313" key="2">
    <source>
        <dbReference type="Proteomes" id="UP000471633"/>
    </source>
</evidence>
<keyword evidence="2" id="KW-1185">Reference proteome</keyword>
<name>A0A922IHX7_SCHHA</name>
<dbReference type="GeneID" id="75576501"/>
<organism evidence="1 2">
    <name type="scientific">Schistosoma haematobium</name>
    <name type="common">Blood fluke</name>
    <dbReference type="NCBI Taxonomy" id="6185"/>
    <lineage>
        <taxon>Eukaryota</taxon>
        <taxon>Metazoa</taxon>
        <taxon>Spiralia</taxon>
        <taxon>Lophotrochozoa</taxon>
        <taxon>Platyhelminthes</taxon>
        <taxon>Trematoda</taxon>
        <taxon>Digenea</taxon>
        <taxon>Strigeidida</taxon>
        <taxon>Schistosomatoidea</taxon>
        <taxon>Schistosomatidae</taxon>
        <taxon>Schistosoma</taxon>
    </lineage>
</organism>
<reference evidence="1" key="4">
    <citation type="journal article" date="2022" name="PLoS Pathog.">
        <title>Chromosome-level genome of Schistosoma haematobium underpins genome-wide explorations of molecular variation.</title>
        <authorList>
            <person name="Stroehlein A.J."/>
            <person name="Korhonen P.K."/>
            <person name="Lee V.V."/>
            <person name="Ralph S.A."/>
            <person name="Mentink-Kane M."/>
            <person name="You H."/>
            <person name="McManus D.P."/>
            <person name="Tchuente L.T."/>
            <person name="Stothard J.R."/>
            <person name="Kaur P."/>
            <person name="Dudchenko O."/>
            <person name="Aiden E.L."/>
            <person name="Yang B."/>
            <person name="Yang H."/>
            <person name="Emery A.M."/>
            <person name="Webster B.L."/>
            <person name="Brindley P.J."/>
            <person name="Rollinson D."/>
            <person name="Chang B.C.H."/>
            <person name="Gasser R.B."/>
            <person name="Young N.D."/>
        </authorList>
    </citation>
    <scope>NUCLEOTIDE SEQUENCE</scope>
</reference>
<evidence type="ECO:0000313" key="1">
    <source>
        <dbReference type="EMBL" id="KAH9579173.1"/>
    </source>
</evidence>
<proteinExistence type="predicted"/>
<dbReference type="KEGG" id="shx:MS3_00000753"/>
<reference evidence="1" key="2">
    <citation type="journal article" date="2019" name="Gigascience">
        <title>High-quality Schistosoma haematobium genome achieved by single-molecule and long-range sequencing.</title>
        <authorList>
            <person name="Stroehlein A.J."/>
            <person name="Korhonen P.K."/>
            <person name="Chong T.M."/>
            <person name="Lim Y.L."/>
            <person name="Chan K.G."/>
            <person name="Webster B."/>
            <person name="Rollinson D."/>
            <person name="Brindley P.J."/>
            <person name="Gasser R.B."/>
            <person name="Young N.D."/>
        </authorList>
    </citation>
    <scope>NUCLEOTIDE SEQUENCE</scope>
</reference>
<dbReference type="Proteomes" id="UP000471633">
    <property type="component" value="Unassembled WGS sequence"/>
</dbReference>
<reference evidence="1" key="1">
    <citation type="journal article" date="2012" name="Nat. Genet.">
        <title>Whole-genome sequence of Schistosoma haematobium.</title>
        <authorList>
            <person name="Young N.D."/>
            <person name="Jex A.R."/>
            <person name="Li B."/>
            <person name="Liu S."/>
            <person name="Yang L."/>
            <person name="Xiong Z."/>
            <person name="Li Y."/>
            <person name="Cantacessi C."/>
            <person name="Hall R.S."/>
            <person name="Xu X."/>
            <person name="Chen F."/>
            <person name="Wu X."/>
            <person name="Zerlotini A."/>
            <person name="Oliveira G."/>
            <person name="Hofmann A."/>
            <person name="Zhang G."/>
            <person name="Fang X."/>
            <person name="Kang Y."/>
            <person name="Campbell B.E."/>
            <person name="Loukas A."/>
            <person name="Ranganathan S."/>
            <person name="Rollinson D."/>
            <person name="Rinaldi G."/>
            <person name="Brindley P.J."/>
            <person name="Yang H."/>
            <person name="Wang J."/>
            <person name="Wang J."/>
            <person name="Gasser R.B."/>
        </authorList>
    </citation>
    <scope>NUCLEOTIDE SEQUENCE</scope>
</reference>
<reference evidence="1" key="3">
    <citation type="submission" date="2021-06" db="EMBL/GenBank/DDBJ databases">
        <title>Chromosome-level genome assembly for S. haematobium.</title>
        <authorList>
            <person name="Stroehlein A.J."/>
        </authorList>
    </citation>
    <scope>NUCLEOTIDE SEQUENCE</scope>
</reference>
<dbReference type="RefSeq" id="XP_051064209.1">
    <property type="nucleotide sequence ID" value="XM_051208399.1"/>
</dbReference>
<accession>A0A922IHX7</accession>
<dbReference type="EMBL" id="AMPZ03000008">
    <property type="protein sequence ID" value="KAH9579173.1"/>
    <property type="molecule type" value="Genomic_DNA"/>
</dbReference>
<sequence>MTYCCYTVRDSHFHEHLKNASSTLKLSAEPEPYAEVSTFMDEEILGIQLINITNHRLSVALDTTLSHEEVVSIDSGKFNDRDNKIDEDSHADRLCDICHLAQSPSATAEEIT</sequence>
<dbReference type="CTD" id="75576501"/>
<gene>
    <name evidence="1" type="ORF">MS3_00000753</name>
</gene>